<evidence type="ECO:0000313" key="2">
    <source>
        <dbReference type="Proteomes" id="UP000272560"/>
    </source>
</evidence>
<dbReference type="OrthoDB" id="4950503at2"/>
<dbReference type="EMBL" id="QZVT01000007">
    <property type="protein sequence ID" value="RJT78083.1"/>
    <property type="molecule type" value="Genomic_DNA"/>
</dbReference>
<gene>
    <name evidence="1" type="ORF">D6T63_14165</name>
</gene>
<proteinExistence type="predicted"/>
<keyword evidence="2" id="KW-1185">Reference proteome</keyword>
<protein>
    <submittedName>
        <fullName evidence="1">Uncharacterized protein</fullName>
    </submittedName>
</protein>
<evidence type="ECO:0000313" key="1">
    <source>
        <dbReference type="EMBL" id="RJT78083.1"/>
    </source>
</evidence>
<name>A0A3A5MBW1_9MICC</name>
<accession>A0A3A5MBW1</accession>
<dbReference type="RefSeq" id="WP_120149696.1">
    <property type="nucleotide sequence ID" value="NZ_QZVT01000007.1"/>
</dbReference>
<dbReference type="Proteomes" id="UP000272560">
    <property type="component" value="Unassembled WGS sequence"/>
</dbReference>
<comment type="caution">
    <text evidence="1">The sequence shown here is derived from an EMBL/GenBank/DDBJ whole genome shotgun (WGS) entry which is preliminary data.</text>
</comment>
<reference evidence="1 2" key="1">
    <citation type="submission" date="2018-09" db="EMBL/GenBank/DDBJ databases">
        <title>Novel species of Arthrobacter.</title>
        <authorList>
            <person name="Liu Q."/>
            <person name="Xin Y.-H."/>
        </authorList>
    </citation>
    <scope>NUCLEOTIDE SEQUENCE [LARGE SCALE GENOMIC DNA]</scope>
    <source>
        <strain evidence="1 2">Hz2</strain>
    </source>
</reference>
<sequence>MNSRLTPAEQFPADLLVLDDTEIQVLHSRIQRQLDHEYACALEADPETEFRHAELIEEFDRRDAQPSTRRPALHLMAEL</sequence>
<dbReference type="AlphaFoldDB" id="A0A3A5MBW1"/>
<organism evidence="1 2">
    <name type="scientific">Arthrobacter cheniae</name>
    <dbReference type="NCBI Taxonomy" id="1258888"/>
    <lineage>
        <taxon>Bacteria</taxon>
        <taxon>Bacillati</taxon>
        <taxon>Actinomycetota</taxon>
        <taxon>Actinomycetes</taxon>
        <taxon>Micrococcales</taxon>
        <taxon>Micrococcaceae</taxon>
        <taxon>Arthrobacter</taxon>
    </lineage>
</organism>